<evidence type="ECO:0000256" key="9">
    <source>
        <dbReference type="ARBA" id="ARBA00023271"/>
    </source>
</evidence>
<dbReference type="RefSeq" id="XP_033384545.1">
    <property type="nucleotide sequence ID" value="XM_033523481.1"/>
</dbReference>
<dbReference type="GO" id="GO:0000725">
    <property type="term" value="P:recombinational repair"/>
    <property type="evidence" value="ECO:0007669"/>
    <property type="project" value="TreeGrafter"/>
</dbReference>
<evidence type="ECO:0000256" key="1">
    <source>
        <dbReference type="ARBA" id="ARBA00004436"/>
    </source>
</evidence>
<evidence type="ECO:0000256" key="6">
    <source>
        <dbReference type="ARBA" id="ARBA00023125"/>
    </source>
</evidence>
<evidence type="ECO:0000256" key="4">
    <source>
        <dbReference type="ARBA" id="ARBA00022763"/>
    </source>
</evidence>
<feature type="compositionally biased region" description="Low complexity" evidence="10">
    <location>
        <begin position="49"/>
        <end position="76"/>
    </location>
</feature>
<keyword evidence="8" id="KW-0234">DNA repair</keyword>
<proteinExistence type="inferred from homology"/>
<evidence type="ECO:0000313" key="11">
    <source>
        <dbReference type="EMBL" id="KAF2016206.1"/>
    </source>
</evidence>
<keyword evidence="12" id="KW-1185">Reference proteome</keyword>
<dbReference type="PANTHER" id="PTHR31404:SF0">
    <property type="entry name" value="MITOCHONDRIAL GENOME MAINTENANCE PROTEIN MGM101"/>
    <property type="match status" value="1"/>
</dbReference>
<evidence type="ECO:0000256" key="10">
    <source>
        <dbReference type="SAM" id="MobiDB-lite"/>
    </source>
</evidence>
<evidence type="ECO:0000256" key="7">
    <source>
        <dbReference type="ARBA" id="ARBA00023128"/>
    </source>
</evidence>
<dbReference type="GO" id="GO:0036297">
    <property type="term" value="P:interstrand cross-link repair"/>
    <property type="evidence" value="ECO:0007669"/>
    <property type="project" value="TreeGrafter"/>
</dbReference>
<keyword evidence="9" id="KW-1135">Mitochondrion nucleoid</keyword>
<name>A0A6A5XTH1_9PLEO</name>
<dbReference type="Pfam" id="PF06420">
    <property type="entry name" value="Mgm101p"/>
    <property type="match status" value="1"/>
</dbReference>
<dbReference type="GO" id="GO:0000262">
    <property type="term" value="C:mitochondrial chromosome"/>
    <property type="evidence" value="ECO:0007669"/>
    <property type="project" value="InterPro"/>
</dbReference>
<dbReference type="Proteomes" id="UP000799778">
    <property type="component" value="Unassembled WGS sequence"/>
</dbReference>
<evidence type="ECO:0000256" key="2">
    <source>
        <dbReference type="ARBA" id="ARBA00007053"/>
    </source>
</evidence>
<feature type="region of interest" description="Disordered" evidence="10">
    <location>
        <begin position="49"/>
        <end position="123"/>
    </location>
</feature>
<keyword evidence="7" id="KW-0496">Mitochondrion</keyword>
<dbReference type="PANTHER" id="PTHR31404">
    <property type="entry name" value="MITOCHONDRIAL GENOME MAINTENANCE PROTEIN MGM101"/>
    <property type="match status" value="1"/>
</dbReference>
<evidence type="ECO:0000256" key="3">
    <source>
        <dbReference type="ARBA" id="ARBA00013628"/>
    </source>
</evidence>
<feature type="compositionally biased region" description="Polar residues" evidence="10">
    <location>
        <begin position="94"/>
        <end position="122"/>
    </location>
</feature>
<evidence type="ECO:0000313" key="12">
    <source>
        <dbReference type="Proteomes" id="UP000799778"/>
    </source>
</evidence>
<comment type="similarity">
    <text evidence="2">Belongs to the MGM101 family.</text>
</comment>
<comment type="subcellular location">
    <subcellularLocation>
        <location evidence="1">Mitochondrion matrix</location>
        <location evidence="1">Mitochondrion nucleoid</location>
    </subcellularLocation>
</comment>
<evidence type="ECO:0000256" key="8">
    <source>
        <dbReference type="ARBA" id="ARBA00023204"/>
    </source>
</evidence>
<dbReference type="EMBL" id="ML978069">
    <property type="protein sequence ID" value="KAF2016206.1"/>
    <property type="molecule type" value="Genomic_DNA"/>
</dbReference>
<accession>A0A6A5XTH1</accession>
<keyword evidence="5" id="KW-0809">Transit peptide</keyword>
<protein>
    <recommendedName>
        <fullName evidence="3">Mitochondrial genome maintenance protein MGM101</fullName>
    </recommendedName>
</protein>
<sequence>MLTAPIRRSIGLLIPSASSRAAPLAYRSQQVQARAFSASPITAAYATTQTRRAPAAATAASKSATTSSKTSSATPQRTVVATPGPASEPAPPTARNTTADAASKAAQSQRSLTDGLSDQPLSTEGVPAIDWTRSYHGLGDVAFSKEQQETLLAPLDVDDVEVKPDGILYLPEIKYRRILNKTFGPGGWGLAPRGESIVTGKLVTREYGMVVQGRLVSIARGEQQYFDPDGIPTATEGCKSNALMRCCKDLGIASELWDPRFIRKFMRESTKEVWVEHVTTKRKKKIVIRKDDVVKYPFKESKA</sequence>
<keyword evidence="6" id="KW-0238">DNA-binding</keyword>
<dbReference type="GeneID" id="54280878"/>
<dbReference type="AlphaFoldDB" id="A0A6A5XTH1"/>
<gene>
    <name evidence="11" type="ORF">BU24DRAFT_346311</name>
</gene>
<dbReference type="GO" id="GO:0003697">
    <property type="term" value="F:single-stranded DNA binding"/>
    <property type="evidence" value="ECO:0007669"/>
    <property type="project" value="InterPro"/>
</dbReference>
<reference evidence="11" key="1">
    <citation type="journal article" date="2020" name="Stud. Mycol.">
        <title>101 Dothideomycetes genomes: a test case for predicting lifestyles and emergence of pathogens.</title>
        <authorList>
            <person name="Haridas S."/>
            <person name="Albert R."/>
            <person name="Binder M."/>
            <person name="Bloem J."/>
            <person name="Labutti K."/>
            <person name="Salamov A."/>
            <person name="Andreopoulos B."/>
            <person name="Baker S."/>
            <person name="Barry K."/>
            <person name="Bills G."/>
            <person name="Bluhm B."/>
            <person name="Cannon C."/>
            <person name="Castanera R."/>
            <person name="Culley D."/>
            <person name="Daum C."/>
            <person name="Ezra D."/>
            <person name="Gonzalez J."/>
            <person name="Henrissat B."/>
            <person name="Kuo A."/>
            <person name="Liang C."/>
            <person name="Lipzen A."/>
            <person name="Lutzoni F."/>
            <person name="Magnuson J."/>
            <person name="Mondo S."/>
            <person name="Nolan M."/>
            <person name="Ohm R."/>
            <person name="Pangilinan J."/>
            <person name="Park H.-J."/>
            <person name="Ramirez L."/>
            <person name="Alfaro M."/>
            <person name="Sun H."/>
            <person name="Tritt A."/>
            <person name="Yoshinaga Y."/>
            <person name="Zwiers L.-H."/>
            <person name="Turgeon B."/>
            <person name="Goodwin S."/>
            <person name="Spatafora J."/>
            <person name="Crous P."/>
            <person name="Grigoriev I."/>
        </authorList>
    </citation>
    <scope>NUCLEOTIDE SEQUENCE</scope>
    <source>
        <strain evidence="11">CBS 175.79</strain>
    </source>
</reference>
<dbReference type="InterPro" id="IPR009446">
    <property type="entry name" value="Mgm101"/>
</dbReference>
<keyword evidence="4" id="KW-0227">DNA damage</keyword>
<dbReference type="OrthoDB" id="17164at2759"/>
<organism evidence="11 12">
    <name type="scientific">Aaosphaeria arxii CBS 175.79</name>
    <dbReference type="NCBI Taxonomy" id="1450172"/>
    <lineage>
        <taxon>Eukaryota</taxon>
        <taxon>Fungi</taxon>
        <taxon>Dikarya</taxon>
        <taxon>Ascomycota</taxon>
        <taxon>Pezizomycotina</taxon>
        <taxon>Dothideomycetes</taxon>
        <taxon>Pleosporomycetidae</taxon>
        <taxon>Pleosporales</taxon>
        <taxon>Pleosporales incertae sedis</taxon>
        <taxon>Aaosphaeria</taxon>
    </lineage>
</organism>
<evidence type="ECO:0000256" key="5">
    <source>
        <dbReference type="ARBA" id="ARBA00022946"/>
    </source>
</evidence>